<evidence type="ECO:0000256" key="1">
    <source>
        <dbReference type="SAM" id="MobiDB-lite"/>
    </source>
</evidence>
<gene>
    <name evidence="2" type="ORF">BPAG_LOCUS1270</name>
</gene>
<feature type="region of interest" description="Disordered" evidence="1">
    <location>
        <begin position="1"/>
        <end position="26"/>
    </location>
</feature>
<protein>
    <submittedName>
        <fullName evidence="4">ABC transmembrane type-1 domain-containing protein</fullName>
    </submittedName>
</protein>
<accession>A0A158PQ92</accession>
<evidence type="ECO:0000313" key="4">
    <source>
        <dbReference type="WBParaSite" id="BPAG_0000126901-mRNA-1"/>
    </source>
</evidence>
<evidence type="ECO:0000313" key="3">
    <source>
        <dbReference type="Proteomes" id="UP000278627"/>
    </source>
</evidence>
<organism evidence="4">
    <name type="scientific">Brugia pahangi</name>
    <name type="common">Filarial nematode worm</name>
    <dbReference type="NCBI Taxonomy" id="6280"/>
    <lineage>
        <taxon>Eukaryota</taxon>
        <taxon>Metazoa</taxon>
        <taxon>Ecdysozoa</taxon>
        <taxon>Nematoda</taxon>
        <taxon>Chromadorea</taxon>
        <taxon>Rhabditida</taxon>
        <taxon>Spirurina</taxon>
        <taxon>Spiruromorpha</taxon>
        <taxon>Filarioidea</taxon>
        <taxon>Onchocercidae</taxon>
        <taxon>Brugia</taxon>
    </lineage>
</organism>
<proteinExistence type="predicted"/>
<dbReference type="Proteomes" id="UP000278627">
    <property type="component" value="Unassembled WGS sequence"/>
</dbReference>
<sequence length="405" mass="45875">MSTSTDKSRSSCCEEESESGELEEPKSLNMQSHNWMSFPEAITKTGLLLLLLSSLQCTPEARTASTIACSSRIEVPISDDILNICVTIPTLAFPSLSGLYSIPSSFFSDKANVIFPILKESEVSKELQFRFTIMCLLSKCVDKSQPYQKVYQLLPKKGKEDLTMERSWRIVEINEVMAVEKVEKRKKERNERSENTITNDLCGKMPQFAAPKMSPSLRISGVMRNGFEFYFIYRLIFVTFYSSVYNLKLAGKHERIPVSHVILKNKLKFANERAPDFYSRTNVLPNTSNSDQLSSYWKVRTPVIREIAYNAYRTTVRFIVLIVMNSAIIQKQASEVLSDSSVLELKPGKDEALGFILSIASLHGHTTINRIIVGAVLSVVNKQMLNFVLTITLNFWIDDSLQLLE</sequence>
<dbReference type="EMBL" id="UZAD01000090">
    <property type="protein sequence ID" value="VDN82456.1"/>
    <property type="molecule type" value="Genomic_DNA"/>
</dbReference>
<dbReference type="AlphaFoldDB" id="A0A158PQ92"/>
<reference evidence="2 3" key="2">
    <citation type="submission" date="2018-11" db="EMBL/GenBank/DDBJ databases">
        <authorList>
            <consortium name="Pathogen Informatics"/>
        </authorList>
    </citation>
    <scope>NUCLEOTIDE SEQUENCE [LARGE SCALE GENOMIC DNA]</scope>
</reference>
<name>A0A158PQ92_BRUPA</name>
<dbReference type="WBParaSite" id="BPAG_0000126901-mRNA-1">
    <property type="protein sequence ID" value="BPAG_0000126901-mRNA-1"/>
    <property type="gene ID" value="BPAG_0000126901"/>
</dbReference>
<keyword evidence="3" id="KW-1185">Reference proteome</keyword>
<evidence type="ECO:0000313" key="2">
    <source>
        <dbReference type="EMBL" id="VDN82456.1"/>
    </source>
</evidence>
<reference evidence="4" key="1">
    <citation type="submission" date="2016-04" db="UniProtKB">
        <authorList>
            <consortium name="WormBaseParasite"/>
        </authorList>
    </citation>
    <scope>IDENTIFICATION</scope>
</reference>
<feature type="compositionally biased region" description="Acidic residues" evidence="1">
    <location>
        <begin position="13"/>
        <end position="22"/>
    </location>
</feature>